<name>A0A0B2SJY6_GLYSO</name>
<gene>
    <name evidence="3" type="ORF">glysoja_027205</name>
</gene>
<evidence type="ECO:0008006" key="4">
    <source>
        <dbReference type="Google" id="ProtNLM"/>
    </source>
</evidence>
<feature type="signal peptide" evidence="2">
    <location>
        <begin position="1"/>
        <end position="32"/>
    </location>
</feature>
<sequence>MAQTNLCSISVPFLILLMIAFNFSAQITPVSAGLSFSLKYAKISENEKIGSHAKSTSSTPAWQTTTSSSSSSARWSLTVCYLIPATLQKII</sequence>
<proteinExistence type="predicted"/>
<organism evidence="3">
    <name type="scientific">Glycine soja</name>
    <name type="common">Wild soybean</name>
    <dbReference type="NCBI Taxonomy" id="3848"/>
    <lineage>
        <taxon>Eukaryota</taxon>
        <taxon>Viridiplantae</taxon>
        <taxon>Streptophyta</taxon>
        <taxon>Embryophyta</taxon>
        <taxon>Tracheophyta</taxon>
        <taxon>Spermatophyta</taxon>
        <taxon>Magnoliopsida</taxon>
        <taxon>eudicotyledons</taxon>
        <taxon>Gunneridae</taxon>
        <taxon>Pentapetalae</taxon>
        <taxon>rosids</taxon>
        <taxon>fabids</taxon>
        <taxon>Fabales</taxon>
        <taxon>Fabaceae</taxon>
        <taxon>Papilionoideae</taxon>
        <taxon>50 kb inversion clade</taxon>
        <taxon>NPAAA clade</taxon>
        <taxon>indigoferoid/millettioid clade</taxon>
        <taxon>Phaseoleae</taxon>
        <taxon>Glycine</taxon>
        <taxon>Glycine subgen. Soja</taxon>
    </lineage>
</organism>
<feature type="compositionally biased region" description="Low complexity" evidence="1">
    <location>
        <begin position="55"/>
        <end position="72"/>
    </location>
</feature>
<evidence type="ECO:0000313" key="3">
    <source>
        <dbReference type="EMBL" id="KHN44594.1"/>
    </source>
</evidence>
<evidence type="ECO:0000256" key="2">
    <source>
        <dbReference type="SAM" id="SignalP"/>
    </source>
</evidence>
<dbReference type="AlphaFoldDB" id="A0A0B2SJY6"/>
<evidence type="ECO:0000256" key="1">
    <source>
        <dbReference type="SAM" id="MobiDB-lite"/>
    </source>
</evidence>
<dbReference type="EMBL" id="KN643148">
    <property type="protein sequence ID" value="KHN44594.1"/>
    <property type="molecule type" value="Genomic_DNA"/>
</dbReference>
<keyword evidence="2" id="KW-0732">Signal</keyword>
<feature type="chain" id="PRO_5002077936" description="Transmembrane protein" evidence="2">
    <location>
        <begin position="33"/>
        <end position="91"/>
    </location>
</feature>
<reference evidence="3" key="1">
    <citation type="submission" date="2014-07" db="EMBL/GenBank/DDBJ databases">
        <title>Identification of a novel salt tolerance gene in wild soybean by whole-genome sequencing.</title>
        <authorList>
            <person name="Lam H.-M."/>
            <person name="Qi X."/>
            <person name="Li M.-W."/>
            <person name="Liu X."/>
            <person name="Xie M."/>
            <person name="Ni M."/>
            <person name="Xu X."/>
        </authorList>
    </citation>
    <scope>NUCLEOTIDE SEQUENCE [LARGE SCALE GENOMIC DNA]</scope>
    <source>
        <tissue evidence="3">Root</tissue>
    </source>
</reference>
<feature type="region of interest" description="Disordered" evidence="1">
    <location>
        <begin position="50"/>
        <end position="72"/>
    </location>
</feature>
<accession>A0A0B2SJY6</accession>
<dbReference type="Proteomes" id="UP000053555">
    <property type="component" value="Unassembled WGS sequence"/>
</dbReference>
<protein>
    <recommendedName>
        <fullName evidence="4">Transmembrane protein</fullName>
    </recommendedName>
</protein>